<keyword evidence="4" id="KW-0472">Membrane</keyword>
<evidence type="ECO:0000313" key="6">
    <source>
        <dbReference type="EMBL" id="CDF33931.1"/>
    </source>
</evidence>
<dbReference type="InterPro" id="IPR006311">
    <property type="entry name" value="TAT_signal"/>
</dbReference>
<dbReference type="SUPFAM" id="SSF81585">
    <property type="entry name" value="PsbU/PolX domain-like"/>
    <property type="match status" value="1"/>
</dbReference>
<dbReference type="Proteomes" id="UP000012073">
    <property type="component" value="Unassembled WGS sequence"/>
</dbReference>
<evidence type="ECO:0000256" key="4">
    <source>
        <dbReference type="ARBA" id="ARBA00023136"/>
    </source>
</evidence>
<dbReference type="GO" id="GO:0042549">
    <property type="term" value="P:photosystem II stabilization"/>
    <property type="evidence" value="ECO:0007669"/>
    <property type="project" value="InterPro"/>
</dbReference>
<proteinExistence type="inferred from homology"/>
<keyword evidence="7" id="KW-1185">Reference proteome</keyword>
<dbReference type="KEGG" id="ccp:CHC_T00009123001"/>
<dbReference type="OrthoDB" id="203347at2759"/>
<protein>
    <recommendedName>
        <fullName evidence="5">Photosystem II 12 kDa extrinsic protein</fullName>
    </recommendedName>
</protein>
<dbReference type="Gramene" id="CDF33931">
    <property type="protein sequence ID" value="CDF33931"/>
    <property type="gene ID" value="CHC_T00009123001"/>
</dbReference>
<dbReference type="GO" id="GO:0019898">
    <property type="term" value="C:extrinsic component of membrane"/>
    <property type="evidence" value="ECO:0007669"/>
    <property type="project" value="InterPro"/>
</dbReference>
<keyword evidence="3" id="KW-0793">Thylakoid</keyword>
<dbReference type="RefSeq" id="XP_005713750.1">
    <property type="nucleotide sequence ID" value="XM_005713693.1"/>
</dbReference>
<name>R7Q963_CHOCR</name>
<accession>R7Q963</accession>
<dbReference type="GO" id="GO:0009523">
    <property type="term" value="C:photosystem II"/>
    <property type="evidence" value="ECO:0007669"/>
    <property type="project" value="InterPro"/>
</dbReference>
<evidence type="ECO:0000256" key="2">
    <source>
        <dbReference type="ARBA" id="ARBA00010827"/>
    </source>
</evidence>
<dbReference type="PROSITE" id="PS51318">
    <property type="entry name" value="TAT"/>
    <property type="match status" value="1"/>
</dbReference>
<dbReference type="GeneID" id="17321462"/>
<evidence type="ECO:0000256" key="1">
    <source>
        <dbReference type="ARBA" id="ARBA00004170"/>
    </source>
</evidence>
<dbReference type="AlphaFoldDB" id="R7Q963"/>
<dbReference type="OMA" id="ANIRVYA"/>
<dbReference type="GO" id="GO:0015979">
    <property type="term" value="P:photosynthesis"/>
    <property type="evidence" value="ECO:0007669"/>
    <property type="project" value="InterPro"/>
</dbReference>
<comment type="similarity">
    <text evidence="2">Belongs to the PsbU family.</text>
</comment>
<dbReference type="Pfam" id="PF06514">
    <property type="entry name" value="PsbU"/>
    <property type="match status" value="1"/>
</dbReference>
<dbReference type="Gene3D" id="1.10.150.320">
    <property type="entry name" value="Photosystem II 12 kDa extrinsic protein"/>
    <property type="match status" value="1"/>
</dbReference>
<comment type="subcellular location">
    <subcellularLocation>
        <location evidence="1">Membrane</location>
        <topology evidence="1">Peripheral membrane protein</topology>
    </subcellularLocation>
</comment>
<evidence type="ECO:0000313" key="7">
    <source>
        <dbReference type="Proteomes" id="UP000012073"/>
    </source>
</evidence>
<sequence length="151" mass="16139">MAFVTGPALPSLRAARATSTCTVRMAADAAEEPVSRRAIIAGVVAAAAAAALPKVANAEREYPNVGFLGGSDVIDVNNANVRAYVKFQGFYPTLAGLIVANGPYKSVDELFALPDLTPQMKTTLEKYKDNLTALEPTPEYELDKFNNGLYR</sequence>
<dbReference type="InterPro" id="IPR010527">
    <property type="entry name" value="PSII_PsbU"/>
</dbReference>
<reference evidence="7" key="1">
    <citation type="journal article" date="2013" name="Proc. Natl. Acad. Sci. U.S.A.">
        <title>Genome structure and metabolic features in the red seaweed Chondrus crispus shed light on evolution of the Archaeplastida.</title>
        <authorList>
            <person name="Collen J."/>
            <person name="Porcel B."/>
            <person name="Carre W."/>
            <person name="Ball S.G."/>
            <person name="Chaparro C."/>
            <person name="Tonon T."/>
            <person name="Barbeyron T."/>
            <person name="Michel G."/>
            <person name="Noel B."/>
            <person name="Valentin K."/>
            <person name="Elias M."/>
            <person name="Artiguenave F."/>
            <person name="Arun A."/>
            <person name="Aury J.M."/>
            <person name="Barbosa-Neto J.F."/>
            <person name="Bothwell J.H."/>
            <person name="Bouget F.Y."/>
            <person name="Brillet L."/>
            <person name="Cabello-Hurtado F."/>
            <person name="Capella-Gutierrez S."/>
            <person name="Charrier B."/>
            <person name="Cladiere L."/>
            <person name="Cock J.M."/>
            <person name="Coelho S.M."/>
            <person name="Colleoni C."/>
            <person name="Czjzek M."/>
            <person name="Da Silva C."/>
            <person name="Delage L."/>
            <person name="Denoeud F."/>
            <person name="Deschamps P."/>
            <person name="Dittami S.M."/>
            <person name="Gabaldon T."/>
            <person name="Gachon C.M."/>
            <person name="Groisillier A."/>
            <person name="Herve C."/>
            <person name="Jabbari K."/>
            <person name="Katinka M."/>
            <person name="Kloareg B."/>
            <person name="Kowalczyk N."/>
            <person name="Labadie K."/>
            <person name="Leblanc C."/>
            <person name="Lopez P.J."/>
            <person name="McLachlan D.H."/>
            <person name="Meslet-Cladiere L."/>
            <person name="Moustafa A."/>
            <person name="Nehr Z."/>
            <person name="Nyvall Collen P."/>
            <person name="Panaud O."/>
            <person name="Partensky F."/>
            <person name="Poulain J."/>
            <person name="Rensing S.A."/>
            <person name="Rousvoal S."/>
            <person name="Samson G."/>
            <person name="Symeonidi A."/>
            <person name="Weissenbach J."/>
            <person name="Zambounis A."/>
            <person name="Wincker P."/>
            <person name="Boyen C."/>
        </authorList>
    </citation>
    <scope>NUCLEOTIDE SEQUENCE [LARGE SCALE GENOMIC DNA]</scope>
    <source>
        <strain evidence="7">cv. Stackhouse</strain>
    </source>
</reference>
<dbReference type="EMBL" id="HG001662">
    <property type="protein sequence ID" value="CDF33931.1"/>
    <property type="molecule type" value="Genomic_DNA"/>
</dbReference>
<evidence type="ECO:0000256" key="5">
    <source>
        <dbReference type="ARBA" id="ARBA00043089"/>
    </source>
</evidence>
<dbReference type="STRING" id="2769.R7Q963"/>
<evidence type="ECO:0000256" key="3">
    <source>
        <dbReference type="ARBA" id="ARBA00023078"/>
    </source>
</evidence>
<organism evidence="6 7">
    <name type="scientific">Chondrus crispus</name>
    <name type="common">Carrageen Irish moss</name>
    <name type="synonym">Polymorpha crispa</name>
    <dbReference type="NCBI Taxonomy" id="2769"/>
    <lineage>
        <taxon>Eukaryota</taxon>
        <taxon>Rhodophyta</taxon>
        <taxon>Florideophyceae</taxon>
        <taxon>Rhodymeniophycidae</taxon>
        <taxon>Gigartinales</taxon>
        <taxon>Gigartinaceae</taxon>
        <taxon>Chondrus</taxon>
    </lineage>
</organism>
<gene>
    <name evidence="6" type="ORF">CHC_T00009123001</name>
</gene>